<comment type="caution">
    <text evidence="11">The sequence shown here is derived from an EMBL/GenBank/DDBJ whole genome shotgun (WGS) entry which is preliminary data.</text>
</comment>
<evidence type="ECO:0000256" key="2">
    <source>
        <dbReference type="ARBA" id="ARBA00007353"/>
    </source>
</evidence>
<organism evidence="11 12">
    <name type="scientific">Rhodanobacter caeni</name>
    <dbReference type="NCBI Taxonomy" id="657654"/>
    <lineage>
        <taxon>Bacteria</taxon>
        <taxon>Pseudomonadati</taxon>
        <taxon>Pseudomonadota</taxon>
        <taxon>Gammaproteobacteria</taxon>
        <taxon>Lysobacterales</taxon>
        <taxon>Rhodanobacteraceae</taxon>
        <taxon>Rhodanobacter</taxon>
    </lineage>
</organism>
<dbReference type="InterPro" id="IPR011324">
    <property type="entry name" value="Cytotoxic_necrot_fac-like_cat"/>
</dbReference>
<comment type="catalytic activity">
    <reaction evidence="8">
        <text>adenosine + phosphate = alpha-D-ribose 1-phosphate + adenine</text>
        <dbReference type="Rhea" id="RHEA:27642"/>
        <dbReference type="ChEBI" id="CHEBI:16335"/>
        <dbReference type="ChEBI" id="CHEBI:16708"/>
        <dbReference type="ChEBI" id="CHEBI:43474"/>
        <dbReference type="ChEBI" id="CHEBI:57720"/>
        <dbReference type="EC" id="2.4.2.1"/>
    </reaction>
    <physiologicalReaction direction="left-to-right" evidence="8">
        <dbReference type="Rhea" id="RHEA:27643"/>
    </physiologicalReaction>
</comment>
<evidence type="ECO:0000256" key="8">
    <source>
        <dbReference type="ARBA" id="ARBA00048968"/>
    </source>
</evidence>
<keyword evidence="5" id="KW-0378">Hydrolase</keyword>
<keyword evidence="12" id="KW-1185">Reference proteome</keyword>
<evidence type="ECO:0000256" key="7">
    <source>
        <dbReference type="ARBA" id="ARBA00047989"/>
    </source>
</evidence>
<keyword evidence="3" id="KW-0808">Transferase</keyword>
<dbReference type="InterPro" id="IPR003730">
    <property type="entry name" value="Cu_polyphenol_OxRdtase"/>
</dbReference>
<evidence type="ECO:0000256" key="5">
    <source>
        <dbReference type="ARBA" id="ARBA00022801"/>
    </source>
</evidence>
<evidence type="ECO:0000256" key="6">
    <source>
        <dbReference type="ARBA" id="ARBA00022833"/>
    </source>
</evidence>
<dbReference type="InterPro" id="IPR038371">
    <property type="entry name" value="Cu_polyphenol_OxRdtase_sf"/>
</dbReference>
<dbReference type="RefSeq" id="WP_343882520.1">
    <property type="nucleotide sequence ID" value="NZ_BAAAFO010000003.1"/>
</dbReference>
<name>A0ABP3E916_9GAMM</name>
<sequence length="252" mass="26384">MSEAWIFPDWPAPPQVHAAVTTRQGPGVSAAPFERFNLGLRNGDVAEAVATNRSALQQALALPSAPRWLRQVHGTEVAELGPLPGAGEPVADAAVARVPGTVLAILTADCLPVLFCAADGREIAAAHAGWRGLAGGVLEATLEQMASPRGDVLAWLGPCIGAASYEVGDEVRAAFVAHEAAASACFEPTRPGHWLCDLAALARRRLQAAGVRKVSGGGFDTFADPRFYSYRRDAAGSGRFASLIWLAPSRRG</sequence>
<comment type="catalytic activity">
    <reaction evidence="1">
        <text>inosine + phosphate = alpha-D-ribose 1-phosphate + hypoxanthine</text>
        <dbReference type="Rhea" id="RHEA:27646"/>
        <dbReference type="ChEBI" id="CHEBI:17368"/>
        <dbReference type="ChEBI" id="CHEBI:17596"/>
        <dbReference type="ChEBI" id="CHEBI:43474"/>
        <dbReference type="ChEBI" id="CHEBI:57720"/>
        <dbReference type="EC" id="2.4.2.1"/>
    </reaction>
    <physiologicalReaction direction="left-to-right" evidence="1">
        <dbReference type="Rhea" id="RHEA:27647"/>
    </physiologicalReaction>
</comment>
<dbReference type="CDD" id="cd16833">
    <property type="entry name" value="YfiH"/>
    <property type="match status" value="1"/>
</dbReference>
<gene>
    <name evidence="11" type="primary">pgeF</name>
    <name evidence="11" type="ORF">GCM10009126_18790</name>
</gene>
<evidence type="ECO:0000256" key="3">
    <source>
        <dbReference type="ARBA" id="ARBA00022679"/>
    </source>
</evidence>
<comment type="similarity">
    <text evidence="2 10">Belongs to the purine nucleoside phosphorylase YfiH/LACC1 family.</text>
</comment>
<evidence type="ECO:0000256" key="10">
    <source>
        <dbReference type="RuleBase" id="RU361274"/>
    </source>
</evidence>
<reference evidence="12" key="1">
    <citation type="journal article" date="2019" name="Int. J. Syst. Evol. Microbiol.">
        <title>The Global Catalogue of Microorganisms (GCM) 10K type strain sequencing project: providing services to taxonomists for standard genome sequencing and annotation.</title>
        <authorList>
            <consortium name="The Broad Institute Genomics Platform"/>
            <consortium name="The Broad Institute Genome Sequencing Center for Infectious Disease"/>
            <person name="Wu L."/>
            <person name="Ma J."/>
        </authorList>
    </citation>
    <scope>NUCLEOTIDE SEQUENCE [LARGE SCALE GENOMIC DNA]</scope>
    <source>
        <strain evidence="12">JCM 16242</strain>
    </source>
</reference>
<evidence type="ECO:0000256" key="1">
    <source>
        <dbReference type="ARBA" id="ARBA00000553"/>
    </source>
</evidence>
<accession>A0ABP3E916</accession>
<dbReference type="Gene3D" id="3.60.140.10">
    <property type="entry name" value="CNF1/YfiH-like putative cysteine hydrolases"/>
    <property type="match status" value="1"/>
</dbReference>
<dbReference type="Proteomes" id="UP001500657">
    <property type="component" value="Unassembled WGS sequence"/>
</dbReference>
<evidence type="ECO:0000313" key="11">
    <source>
        <dbReference type="EMBL" id="GAA0253832.1"/>
    </source>
</evidence>
<protein>
    <recommendedName>
        <fullName evidence="10">Purine nucleoside phosphorylase</fullName>
    </recommendedName>
</protein>
<dbReference type="NCBIfam" id="TIGR00726">
    <property type="entry name" value="peptidoglycan editing factor PgeF"/>
    <property type="match status" value="1"/>
</dbReference>
<keyword evidence="6" id="KW-0862">Zinc</keyword>
<comment type="catalytic activity">
    <reaction evidence="9">
        <text>S-methyl-5'-thioadenosine + phosphate = 5-(methylsulfanyl)-alpha-D-ribose 1-phosphate + adenine</text>
        <dbReference type="Rhea" id="RHEA:11852"/>
        <dbReference type="ChEBI" id="CHEBI:16708"/>
        <dbReference type="ChEBI" id="CHEBI:17509"/>
        <dbReference type="ChEBI" id="CHEBI:43474"/>
        <dbReference type="ChEBI" id="CHEBI:58533"/>
        <dbReference type="EC" id="2.4.2.28"/>
    </reaction>
    <physiologicalReaction direction="left-to-right" evidence="9">
        <dbReference type="Rhea" id="RHEA:11853"/>
    </physiologicalReaction>
</comment>
<dbReference type="PANTHER" id="PTHR30616:SF2">
    <property type="entry name" value="PURINE NUCLEOSIDE PHOSPHORYLASE LACC1"/>
    <property type="match status" value="1"/>
</dbReference>
<proteinExistence type="inferred from homology"/>
<comment type="catalytic activity">
    <reaction evidence="7">
        <text>adenosine + H2O + H(+) = inosine + NH4(+)</text>
        <dbReference type="Rhea" id="RHEA:24408"/>
        <dbReference type="ChEBI" id="CHEBI:15377"/>
        <dbReference type="ChEBI" id="CHEBI:15378"/>
        <dbReference type="ChEBI" id="CHEBI:16335"/>
        <dbReference type="ChEBI" id="CHEBI:17596"/>
        <dbReference type="ChEBI" id="CHEBI:28938"/>
        <dbReference type="EC" id="3.5.4.4"/>
    </reaction>
    <physiologicalReaction direction="left-to-right" evidence="7">
        <dbReference type="Rhea" id="RHEA:24409"/>
    </physiologicalReaction>
</comment>
<keyword evidence="4" id="KW-0479">Metal-binding</keyword>
<evidence type="ECO:0000256" key="9">
    <source>
        <dbReference type="ARBA" id="ARBA00049893"/>
    </source>
</evidence>
<dbReference type="EMBL" id="BAAAFO010000003">
    <property type="protein sequence ID" value="GAA0253832.1"/>
    <property type="molecule type" value="Genomic_DNA"/>
</dbReference>
<evidence type="ECO:0000313" key="12">
    <source>
        <dbReference type="Proteomes" id="UP001500657"/>
    </source>
</evidence>
<dbReference type="Pfam" id="PF02578">
    <property type="entry name" value="Cu-oxidase_4"/>
    <property type="match status" value="1"/>
</dbReference>
<dbReference type="SUPFAM" id="SSF64438">
    <property type="entry name" value="CNF1/YfiH-like putative cysteine hydrolases"/>
    <property type="match status" value="1"/>
</dbReference>
<evidence type="ECO:0000256" key="4">
    <source>
        <dbReference type="ARBA" id="ARBA00022723"/>
    </source>
</evidence>
<dbReference type="PANTHER" id="PTHR30616">
    <property type="entry name" value="UNCHARACTERIZED PROTEIN YFIH"/>
    <property type="match status" value="1"/>
</dbReference>